<evidence type="ECO:0000256" key="2">
    <source>
        <dbReference type="ARBA" id="ARBA00023015"/>
    </source>
</evidence>
<evidence type="ECO:0000256" key="3">
    <source>
        <dbReference type="ARBA" id="ARBA00023125"/>
    </source>
</evidence>
<gene>
    <name evidence="7" type="ORF">ACN38_g1431</name>
</gene>
<dbReference type="GO" id="GO:0000976">
    <property type="term" value="F:transcription cis-regulatory region binding"/>
    <property type="evidence" value="ECO:0007669"/>
    <property type="project" value="TreeGrafter"/>
</dbReference>
<evidence type="ECO:0000313" key="8">
    <source>
        <dbReference type="Proteomes" id="UP000037696"/>
    </source>
</evidence>
<keyword evidence="5" id="KW-0539">Nucleus</keyword>
<dbReference type="STRING" id="229535.A0A0N0RZV9"/>
<evidence type="ECO:0000313" key="7">
    <source>
        <dbReference type="EMBL" id="KOS47579.1"/>
    </source>
</evidence>
<dbReference type="AlphaFoldDB" id="A0A0N0RZV9"/>
<dbReference type="GO" id="GO:0000981">
    <property type="term" value="F:DNA-binding transcription factor activity, RNA polymerase II-specific"/>
    <property type="evidence" value="ECO:0007669"/>
    <property type="project" value="InterPro"/>
</dbReference>
<evidence type="ECO:0008006" key="9">
    <source>
        <dbReference type="Google" id="ProtNLM"/>
    </source>
</evidence>
<reference evidence="7 8" key="1">
    <citation type="submission" date="2015-08" db="EMBL/GenBank/DDBJ databases">
        <title>Genome sequencing of Penicillium nordicum.</title>
        <authorList>
            <person name="Nguyen H.D."/>
            <person name="Seifert K.A."/>
        </authorList>
    </citation>
    <scope>NUCLEOTIDE SEQUENCE [LARGE SCALE GENOMIC DNA]</scope>
    <source>
        <strain evidence="7 8">DAOMC 185683</strain>
    </source>
</reference>
<dbReference type="PANTHER" id="PTHR31845:SF37">
    <property type="entry name" value="TRANSCRIPTION FACTOR DOMAIN-CONTAINING PROTEIN"/>
    <property type="match status" value="1"/>
</dbReference>
<dbReference type="Gene3D" id="4.10.240.10">
    <property type="entry name" value="Zn(2)-C6 fungal-type DNA-binding domain"/>
    <property type="match status" value="1"/>
</dbReference>
<accession>A0A0N0RZV9</accession>
<keyword evidence="4" id="KW-0804">Transcription</keyword>
<evidence type="ECO:0000256" key="6">
    <source>
        <dbReference type="SAM" id="MobiDB-lite"/>
    </source>
</evidence>
<evidence type="ECO:0000256" key="1">
    <source>
        <dbReference type="ARBA" id="ARBA00004123"/>
    </source>
</evidence>
<evidence type="ECO:0000256" key="4">
    <source>
        <dbReference type="ARBA" id="ARBA00023163"/>
    </source>
</evidence>
<dbReference type="InterPro" id="IPR051089">
    <property type="entry name" value="prtT"/>
</dbReference>
<dbReference type="InterPro" id="IPR001138">
    <property type="entry name" value="Zn2Cys6_DnaBD"/>
</dbReference>
<dbReference type="CDD" id="cd00067">
    <property type="entry name" value="GAL4"/>
    <property type="match status" value="1"/>
</dbReference>
<keyword evidence="8" id="KW-1185">Reference proteome</keyword>
<protein>
    <recommendedName>
        <fullName evidence="9">Zn(2)-C6 fungal-type domain-containing protein</fullName>
    </recommendedName>
</protein>
<dbReference type="InterPro" id="IPR036864">
    <property type="entry name" value="Zn2-C6_fun-type_DNA-bd_sf"/>
</dbReference>
<dbReference type="EMBL" id="LHQQ01000014">
    <property type="protein sequence ID" value="KOS47579.1"/>
    <property type="molecule type" value="Genomic_DNA"/>
</dbReference>
<dbReference type="GO" id="GO:0005634">
    <property type="term" value="C:nucleus"/>
    <property type="evidence" value="ECO:0007669"/>
    <property type="project" value="UniProtKB-SubCell"/>
</dbReference>
<dbReference type="Proteomes" id="UP000037696">
    <property type="component" value="Unassembled WGS sequence"/>
</dbReference>
<name>A0A0N0RZV9_9EURO</name>
<organism evidence="7 8">
    <name type="scientific">Penicillium nordicum</name>
    <dbReference type="NCBI Taxonomy" id="229535"/>
    <lineage>
        <taxon>Eukaryota</taxon>
        <taxon>Fungi</taxon>
        <taxon>Dikarya</taxon>
        <taxon>Ascomycota</taxon>
        <taxon>Pezizomycotina</taxon>
        <taxon>Eurotiomycetes</taxon>
        <taxon>Eurotiomycetidae</taxon>
        <taxon>Eurotiales</taxon>
        <taxon>Aspergillaceae</taxon>
        <taxon>Penicillium</taxon>
    </lineage>
</organism>
<comment type="subcellular location">
    <subcellularLocation>
        <location evidence="1">Nucleus</location>
    </subcellularLocation>
</comment>
<dbReference type="PANTHER" id="PTHR31845">
    <property type="entry name" value="FINGER DOMAIN PROTEIN, PUTATIVE-RELATED"/>
    <property type="match status" value="1"/>
</dbReference>
<dbReference type="OrthoDB" id="5226580at2759"/>
<evidence type="ECO:0000256" key="5">
    <source>
        <dbReference type="ARBA" id="ARBA00023242"/>
    </source>
</evidence>
<dbReference type="GO" id="GO:0008270">
    <property type="term" value="F:zinc ion binding"/>
    <property type="evidence" value="ECO:0007669"/>
    <property type="project" value="InterPro"/>
</dbReference>
<keyword evidence="2" id="KW-0805">Transcription regulation</keyword>
<feature type="region of interest" description="Disordered" evidence="6">
    <location>
        <begin position="65"/>
        <end position="86"/>
    </location>
</feature>
<feature type="compositionally biased region" description="Basic and acidic residues" evidence="6">
    <location>
        <begin position="65"/>
        <end position="75"/>
    </location>
</feature>
<keyword evidence="3" id="KW-0238">DNA-binding</keyword>
<dbReference type="CDD" id="cd12148">
    <property type="entry name" value="fungal_TF_MHR"/>
    <property type="match status" value="1"/>
</dbReference>
<comment type="caution">
    <text evidence="7">The sequence shown here is derived from an EMBL/GenBank/DDBJ whole genome shotgun (WGS) entry which is preliminary data.</text>
</comment>
<sequence>MPPISKTWQGCADSKVRCVRDNEIACNRCLRLGKECLYRQTGRRFKGFHKDRKIAALESKINELKADRGGPEGHETNTSTRSTSLVDGDAAPEDIISRDLLDMKTAERYLTAFKTKMTSYENMPLQRALGAEVKKVVASRMVIGGEISFELLQGLLVFLAWLHYHSRPHRYTQFLQLAISLMIDLRLDRPPQTRTWKTELRFGLQYNLQNQTFNRPSWGSNEQRAVLGCYYLSSSIAMLVQKKSTILRLPYQEECCNTLSESNEYPQDKYISYVIQLQFIAEKVDNLSAKHGLDLETPGSGSELYITNLKSELEAFHRQLPFGINESFLLCIQYHATGLSLFQLALNITNQQPQTPFESNSWRDEMLLAAFISASSILNLYTRLPSNEEVGFNNTQWVQIGFALLVTYRHTVAASKPDQTSAFRDTLSKLRSRVGALTTPDVDINGARDAFFDFGKRVAQIENWLAGDGRQEDNSHNNESFEDFQNTVCLEPMHFGGFMGAVEAEHLDIPFGNSFSASAEDFQVPQDFFFASSFEQITGEWV</sequence>
<feature type="compositionally biased region" description="Polar residues" evidence="6">
    <location>
        <begin position="76"/>
        <end position="85"/>
    </location>
</feature>
<proteinExistence type="predicted"/>